<dbReference type="PANTHER" id="PTHR43712:SF2">
    <property type="entry name" value="O-METHYLTRANSFERASE CICE"/>
    <property type="match status" value="1"/>
</dbReference>
<dbReference type="InterPro" id="IPR016461">
    <property type="entry name" value="COMT-like"/>
</dbReference>
<keyword evidence="8" id="KW-1185">Reference proteome</keyword>
<name>A0AAD5TFL9_9FUNG</name>
<dbReference type="PROSITE" id="PS51683">
    <property type="entry name" value="SAM_OMT_II"/>
    <property type="match status" value="1"/>
</dbReference>
<evidence type="ECO:0000256" key="4">
    <source>
        <dbReference type="PIRSR" id="PIRSR005739-1"/>
    </source>
</evidence>
<dbReference type="InterPro" id="IPR001077">
    <property type="entry name" value="COMT_C"/>
</dbReference>
<feature type="active site" description="Proton acceptor" evidence="4">
    <location>
        <position position="312"/>
    </location>
</feature>
<organism evidence="7 8">
    <name type="scientific">Geranomyces variabilis</name>
    <dbReference type="NCBI Taxonomy" id="109894"/>
    <lineage>
        <taxon>Eukaryota</taxon>
        <taxon>Fungi</taxon>
        <taxon>Fungi incertae sedis</taxon>
        <taxon>Chytridiomycota</taxon>
        <taxon>Chytridiomycota incertae sedis</taxon>
        <taxon>Chytridiomycetes</taxon>
        <taxon>Spizellomycetales</taxon>
        <taxon>Powellomycetaceae</taxon>
        <taxon>Geranomyces</taxon>
    </lineage>
</organism>
<dbReference type="Gene3D" id="1.10.10.10">
    <property type="entry name" value="Winged helix-like DNA-binding domain superfamily/Winged helix DNA-binding domain"/>
    <property type="match status" value="1"/>
</dbReference>
<dbReference type="InterPro" id="IPR012967">
    <property type="entry name" value="COMT_dimerisation"/>
</dbReference>
<dbReference type="Pfam" id="PF08100">
    <property type="entry name" value="Dimerisation"/>
    <property type="match status" value="1"/>
</dbReference>
<dbReference type="Pfam" id="PF00891">
    <property type="entry name" value="Methyltransf_2"/>
    <property type="match status" value="1"/>
</dbReference>
<feature type="domain" description="O-methyltransferase C-terminal" evidence="5">
    <location>
        <begin position="182"/>
        <end position="382"/>
    </location>
</feature>
<reference evidence="7" key="1">
    <citation type="submission" date="2020-05" db="EMBL/GenBank/DDBJ databases">
        <title>Phylogenomic resolution of chytrid fungi.</title>
        <authorList>
            <person name="Stajich J.E."/>
            <person name="Amses K."/>
            <person name="Simmons R."/>
            <person name="Seto K."/>
            <person name="Myers J."/>
            <person name="Bonds A."/>
            <person name="Quandt C.A."/>
            <person name="Barry K."/>
            <person name="Liu P."/>
            <person name="Grigoriev I."/>
            <person name="Longcore J.E."/>
            <person name="James T.Y."/>
        </authorList>
    </citation>
    <scope>NUCLEOTIDE SEQUENCE</scope>
    <source>
        <strain evidence="7">JEL0379</strain>
    </source>
</reference>
<dbReference type="PANTHER" id="PTHR43712">
    <property type="entry name" value="PUTATIVE (AFU_ORTHOLOGUE AFUA_4G14580)-RELATED"/>
    <property type="match status" value="1"/>
</dbReference>
<evidence type="ECO:0000256" key="2">
    <source>
        <dbReference type="ARBA" id="ARBA00022679"/>
    </source>
</evidence>
<keyword evidence="2" id="KW-0808">Transferase</keyword>
<dbReference type="InterPro" id="IPR029063">
    <property type="entry name" value="SAM-dependent_MTases_sf"/>
</dbReference>
<comment type="caution">
    <text evidence="7">The sequence shown here is derived from an EMBL/GenBank/DDBJ whole genome shotgun (WGS) entry which is preliminary data.</text>
</comment>
<keyword evidence="3" id="KW-0949">S-adenosyl-L-methionine</keyword>
<evidence type="ECO:0000313" key="8">
    <source>
        <dbReference type="Proteomes" id="UP001212152"/>
    </source>
</evidence>
<evidence type="ECO:0000256" key="1">
    <source>
        <dbReference type="ARBA" id="ARBA00022603"/>
    </source>
</evidence>
<evidence type="ECO:0000259" key="6">
    <source>
        <dbReference type="Pfam" id="PF08100"/>
    </source>
</evidence>
<keyword evidence="1" id="KW-0489">Methyltransferase</keyword>
<proteinExistence type="predicted"/>
<accession>A0AAD5TFL9</accession>
<sequence>MLSVEETKFSTLIDKLTATLDSLRKSYNNAESAGPTAVRAKQQSLSSLQALQRGVAELTTLIAPKDAITLMTGGFIETKALVSAVELGVAEALGEAELSTAELAIVVGADQGKLRQVMSLLANRCIFHQRGDAFSNNAVSALLREDDPMSMKSLVGHWGTDTYRAALSLPEGLLIENALKSPWELQVGESFYKWVHEPVNAASSTKVNNAMQSFNGSIQCDLVTGFDWSSLGDTATLVDVGGGTGAIDLALLKQWPKLHVELQDLPDVIEQAKAEWSKSCPDLCSRASFVVQDFFQPQLCIHKHYFIKQCLHNWGDDDCLRILGNLRKSISCDGRLYAAEFVMTPDASAIKHIIDVNMLALVNSLQRTEKAFVDLFQKAGFRVITVHQSTGAISLIEAVPS</sequence>
<dbReference type="InterPro" id="IPR036388">
    <property type="entry name" value="WH-like_DNA-bd_sf"/>
</dbReference>
<evidence type="ECO:0000313" key="7">
    <source>
        <dbReference type="EMBL" id="KAJ3174868.1"/>
    </source>
</evidence>
<dbReference type="AlphaFoldDB" id="A0AAD5TFL9"/>
<dbReference type="GO" id="GO:0032259">
    <property type="term" value="P:methylation"/>
    <property type="evidence" value="ECO:0007669"/>
    <property type="project" value="UniProtKB-KW"/>
</dbReference>
<dbReference type="CDD" id="cd02440">
    <property type="entry name" value="AdoMet_MTases"/>
    <property type="match status" value="1"/>
</dbReference>
<dbReference type="SUPFAM" id="SSF46785">
    <property type="entry name" value="Winged helix' DNA-binding domain"/>
    <property type="match status" value="1"/>
</dbReference>
<protein>
    <recommendedName>
        <fullName evidence="9">S-adenosyl-L-methionine-dependent methyltransferase</fullName>
    </recommendedName>
</protein>
<dbReference type="Proteomes" id="UP001212152">
    <property type="component" value="Unassembled WGS sequence"/>
</dbReference>
<dbReference type="InterPro" id="IPR036390">
    <property type="entry name" value="WH_DNA-bd_sf"/>
</dbReference>
<evidence type="ECO:0000256" key="3">
    <source>
        <dbReference type="ARBA" id="ARBA00022691"/>
    </source>
</evidence>
<feature type="domain" description="O-methyltransferase dimerisation" evidence="6">
    <location>
        <begin position="72"/>
        <end position="143"/>
    </location>
</feature>
<dbReference type="EMBL" id="JADGJQ010000059">
    <property type="protein sequence ID" value="KAJ3174868.1"/>
    <property type="molecule type" value="Genomic_DNA"/>
</dbReference>
<dbReference type="GO" id="GO:0008171">
    <property type="term" value="F:O-methyltransferase activity"/>
    <property type="evidence" value="ECO:0007669"/>
    <property type="project" value="InterPro"/>
</dbReference>
<gene>
    <name evidence="7" type="ORF">HDU87_006660</name>
</gene>
<evidence type="ECO:0008006" key="9">
    <source>
        <dbReference type="Google" id="ProtNLM"/>
    </source>
</evidence>
<dbReference type="GO" id="GO:0046983">
    <property type="term" value="F:protein dimerization activity"/>
    <property type="evidence" value="ECO:0007669"/>
    <property type="project" value="InterPro"/>
</dbReference>
<dbReference type="PIRSF" id="PIRSF005739">
    <property type="entry name" value="O-mtase"/>
    <property type="match status" value="1"/>
</dbReference>
<evidence type="ECO:0000259" key="5">
    <source>
        <dbReference type="Pfam" id="PF00891"/>
    </source>
</evidence>
<dbReference type="Gene3D" id="3.40.50.150">
    <property type="entry name" value="Vaccinia Virus protein VP39"/>
    <property type="match status" value="1"/>
</dbReference>
<dbReference type="SUPFAM" id="SSF53335">
    <property type="entry name" value="S-adenosyl-L-methionine-dependent methyltransferases"/>
    <property type="match status" value="1"/>
</dbReference>